<dbReference type="AlphaFoldDB" id="A0A914YY99"/>
<sequence length="245" mass="26007">MASVSVPTVDAACTYTTDAMCTPTTLSVQFNAGPPLLMSPQTITCDTGTMQYTFDNAGTPTQVNSIDCACDVNPCPATPTGTRVILVSPPMADGNCEYTVQADCMKGDGALTVFRYNGAAPDVNGIQTWTCDPTTMEYTYDNAGTPSQINTVTCRCSTSKCFMTTGPGIAAPGPEPQDPTTCIFDRTFACDPGYTIAAFRQTPVAPYDLFPAPKQMRCPGGSGGNWQYELTPGVWVEADRGECRI</sequence>
<reference evidence="2" key="1">
    <citation type="submission" date="2022-11" db="UniProtKB">
        <authorList>
            <consortium name="WormBaseParasite"/>
        </authorList>
    </citation>
    <scope>IDENTIFICATION</scope>
</reference>
<keyword evidence="1" id="KW-1185">Reference proteome</keyword>
<evidence type="ECO:0000313" key="2">
    <source>
        <dbReference type="WBParaSite" id="PSU_v2.g5476.t1"/>
    </source>
</evidence>
<name>A0A914YY99_9BILA</name>
<dbReference type="WBParaSite" id="PSU_v2.g5476.t1">
    <property type="protein sequence ID" value="PSU_v2.g5476.t1"/>
    <property type="gene ID" value="PSU_v2.g5476"/>
</dbReference>
<accession>A0A914YY99</accession>
<proteinExistence type="predicted"/>
<evidence type="ECO:0000313" key="1">
    <source>
        <dbReference type="Proteomes" id="UP000887577"/>
    </source>
</evidence>
<protein>
    <submittedName>
        <fullName evidence="2">Uncharacterized protein</fullName>
    </submittedName>
</protein>
<dbReference type="Proteomes" id="UP000887577">
    <property type="component" value="Unplaced"/>
</dbReference>
<organism evidence="1 2">
    <name type="scientific">Panagrolaimus superbus</name>
    <dbReference type="NCBI Taxonomy" id="310955"/>
    <lineage>
        <taxon>Eukaryota</taxon>
        <taxon>Metazoa</taxon>
        <taxon>Ecdysozoa</taxon>
        <taxon>Nematoda</taxon>
        <taxon>Chromadorea</taxon>
        <taxon>Rhabditida</taxon>
        <taxon>Tylenchina</taxon>
        <taxon>Panagrolaimomorpha</taxon>
        <taxon>Panagrolaimoidea</taxon>
        <taxon>Panagrolaimidae</taxon>
        <taxon>Panagrolaimus</taxon>
    </lineage>
</organism>